<keyword evidence="2" id="KW-0812">Transmembrane</keyword>
<dbReference type="InterPro" id="IPR004360">
    <property type="entry name" value="Glyas_Fos-R_dOase_dom"/>
</dbReference>
<feature type="compositionally biased region" description="Basic and acidic residues" evidence="1">
    <location>
        <begin position="233"/>
        <end position="244"/>
    </location>
</feature>
<dbReference type="AlphaFoldDB" id="A0A4Q7ZNE0"/>
<evidence type="ECO:0000313" key="5">
    <source>
        <dbReference type="Proteomes" id="UP000292564"/>
    </source>
</evidence>
<dbReference type="RefSeq" id="WP_130511148.1">
    <property type="nucleotide sequence ID" value="NZ_SHKY01000001.1"/>
</dbReference>
<evidence type="ECO:0000256" key="1">
    <source>
        <dbReference type="SAM" id="MobiDB-lite"/>
    </source>
</evidence>
<feature type="compositionally biased region" description="Acidic residues" evidence="1">
    <location>
        <begin position="162"/>
        <end position="171"/>
    </location>
</feature>
<feature type="compositionally biased region" description="Pro residues" evidence="1">
    <location>
        <begin position="433"/>
        <end position="446"/>
    </location>
</feature>
<keyword evidence="5" id="KW-1185">Reference proteome</keyword>
<dbReference type="InterPro" id="IPR037523">
    <property type="entry name" value="VOC_core"/>
</dbReference>
<gene>
    <name evidence="4" type="ORF">EV385_4419</name>
</gene>
<feature type="compositionally biased region" description="Pro residues" evidence="1">
    <location>
        <begin position="402"/>
        <end position="413"/>
    </location>
</feature>
<feature type="transmembrane region" description="Helical" evidence="2">
    <location>
        <begin position="39"/>
        <end position="59"/>
    </location>
</feature>
<evidence type="ECO:0000256" key="2">
    <source>
        <dbReference type="SAM" id="Phobius"/>
    </source>
</evidence>
<dbReference type="SUPFAM" id="SSF54593">
    <property type="entry name" value="Glyoxalase/Bleomycin resistance protein/Dihydroxybiphenyl dioxygenase"/>
    <property type="match status" value="1"/>
</dbReference>
<evidence type="ECO:0000259" key="3">
    <source>
        <dbReference type="PROSITE" id="PS51819"/>
    </source>
</evidence>
<dbReference type="PROSITE" id="PS51819">
    <property type="entry name" value="VOC"/>
    <property type="match status" value="1"/>
</dbReference>
<comment type="caution">
    <text evidence="4">The sequence shown here is derived from an EMBL/GenBank/DDBJ whole genome shotgun (WGS) entry which is preliminary data.</text>
</comment>
<dbReference type="Pfam" id="PF00903">
    <property type="entry name" value="Glyoxalase"/>
    <property type="match status" value="1"/>
</dbReference>
<sequence>MANQNGRPIAPARKLLAAVLGTIAVFVLLFGLGLSSWSIVALGVSLLALAIALAMVNVVRRGARAWVSGTAQVKAVSEPPSSSVYGRAELQVVVIAPGLPISEVVIRDPRVPVDKWPVPGDTLPVTVDVDDMRRVRITWEDAPSRADATVLNAPAPSHDPLDEPSDDDLLGEPEPPPWATRERTWLLSPDEPPPPPAPRSGQQAQEPAGTVIVRDAPGGPMILEGQLVDPDDDHGRDDQLHEETAPEATAGPSGPAGPRPNGSRPSPRPRVATATLDPGTGTPTAPVSSPTSITGAPSPTTPTGEPTTDTPEPSPTTDAAEPSPATGTPAPEPPPMSATPGAAASPTSAAPAPEQRVSPEQLTDPAPPEDRRSPAGPGTADEAEPDLAHDCEIDIPLDGAAPAPPAPAPPAPADEPAGPAAPVVPQPRSADQPRPPMADPPQPPTGRPWTDLDGGYEPDERADELITAYPSARPGTAAAIHGVGITVLVTDLARSIAFYRDVLGFFQIDSGDGSAVLASGDTRLVLRSVHDLSATAGRLIHLNLEVGDVEAVYAELKRKGITFVHAPRPVNRGDRLELWAASFHDPDDHNIAITQWRAIG</sequence>
<dbReference type="InterPro" id="IPR029068">
    <property type="entry name" value="Glyas_Bleomycin-R_OHBP_Dase"/>
</dbReference>
<dbReference type="EMBL" id="SHKY01000001">
    <property type="protein sequence ID" value="RZU52548.1"/>
    <property type="molecule type" value="Genomic_DNA"/>
</dbReference>
<keyword evidence="4" id="KW-0223">Dioxygenase</keyword>
<feature type="compositionally biased region" description="Low complexity" evidence="1">
    <location>
        <begin position="288"/>
        <end position="329"/>
    </location>
</feature>
<dbReference type="CDD" id="cd06587">
    <property type="entry name" value="VOC"/>
    <property type="match status" value="1"/>
</dbReference>
<proteinExistence type="predicted"/>
<feature type="compositionally biased region" description="Low complexity" evidence="1">
    <location>
        <begin position="338"/>
        <end position="353"/>
    </location>
</feature>
<feature type="transmembrane region" description="Helical" evidence="2">
    <location>
        <begin position="15"/>
        <end position="33"/>
    </location>
</feature>
<dbReference type="GO" id="GO:0051213">
    <property type="term" value="F:dioxygenase activity"/>
    <property type="evidence" value="ECO:0007669"/>
    <property type="project" value="UniProtKB-KW"/>
</dbReference>
<name>A0A4Q7ZNE0_9ACTN</name>
<dbReference type="Proteomes" id="UP000292564">
    <property type="component" value="Unassembled WGS sequence"/>
</dbReference>
<dbReference type="OrthoDB" id="115162at2"/>
<feature type="domain" description="VOC" evidence="3">
    <location>
        <begin position="479"/>
        <end position="596"/>
    </location>
</feature>
<dbReference type="Gene3D" id="3.10.180.10">
    <property type="entry name" value="2,3-Dihydroxybiphenyl 1,2-Dioxygenase, domain 1"/>
    <property type="match status" value="1"/>
</dbReference>
<keyword evidence="2" id="KW-0472">Membrane</keyword>
<organism evidence="4 5">
    <name type="scientific">Krasilnikovia cinnamomea</name>
    <dbReference type="NCBI Taxonomy" id="349313"/>
    <lineage>
        <taxon>Bacteria</taxon>
        <taxon>Bacillati</taxon>
        <taxon>Actinomycetota</taxon>
        <taxon>Actinomycetes</taxon>
        <taxon>Micromonosporales</taxon>
        <taxon>Micromonosporaceae</taxon>
        <taxon>Krasilnikovia</taxon>
    </lineage>
</organism>
<evidence type="ECO:0000313" key="4">
    <source>
        <dbReference type="EMBL" id="RZU52548.1"/>
    </source>
</evidence>
<reference evidence="4 5" key="1">
    <citation type="submission" date="2019-02" db="EMBL/GenBank/DDBJ databases">
        <title>Sequencing the genomes of 1000 actinobacteria strains.</title>
        <authorList>
            <person name="Klenk H.-P."/>
        </authorList>
    </citation>
    <scope>NUCLEOTIDE SEQUENCE [LARGE SCALE GENOMIC DNA]</scope>
    <source>
        <strain evidence="4 5">DSM 45162</strain>
    </source>
</reference>
<keyword evidence="2" id="KW-1133">Transmembrane helix</keyword>
<protein>
    <submittedName>
        <fullName evidence="4">Glyoxalase/bleomycin resistance protein/dioxygenase superfamily protein</fullName>
    </submittedName>
</protein>
<feature type="region of interest" description="Disordered" evidence="1">
    <location>
        <begin position="147"/>
        <end position="458"/>
    </location>
</feature>
<accession>A0A4Q7ZNE0</accession>
<keyword evidence="4" id="KW-0560">Oxidoreductase</keyword>